<dbReference type="SUPFAM" id="SSF52540">
    <property type="entry name" value="P-loop containing nucleoside triphosphate hydrolases"/>
    <property type="match status" value="1"/>
</dbReference>
<evidence type="ECO:0000256" key="1">
    <source>
        <dbReference type="ARBA" id="ARBA00005820"/>
    </source>
</evidence>
<accession>A0ABV7PZK0</accession>
<dbReference type="Gene3D" id="1.10.10.10">
    <property type="entry name" value="Winged helix-like DNA-binding domain superfamily/Winged helix DNA-binding domain"/>
    <property type="match status" value="1"/>
</dbReference>
<dbReference type="InterPro" id="IPR016032">
    <property type="entry name" value="Sig_transdc_resp-reg_C-effctor"/>
</dbReference>
<sequence>MQAGLGALRFKVLGPLEVARDGEPLLQRAALQRRLLAALLAGSERAVPTDLLIEAIWEGSAPGNARAALLVYLHRLRRTLGDPQRISLEPNGYRIHVSALDCDAHAFEDLAATARRERSAGRIEQAADHYAQAMRMWRGEPYADVTGTGLIAAEAARLGERRLLAQQELLEVKLDLRMHAAVIGDLEALARSHPFRERLTALRMLALYRAGRQAEALEVFRESRAVLAEELGIDPGPLLQRVHDAILRRDEHLATVAAASLDGTWVPLADKESDVAAPNAATPRELPADVIGFTGRDGELRELEAARSGRAEDGIPPSPVIVLSGMGGVGKTATAVHWAHRIAADYPDGQLFLNLRGYSTVPARRPIEALAAMLRSLGLPSDQVPVEVEEAAARLRTETAGKRMLILLDNAASAEQVAPLVPGSSTSLVVVTSRNHLGDLLARHGAALVGLSPLTPDEATGLLKALLRIPRSADRPELAELARRSGFLPLALRIAAANAAGRSYSAGPSEYAGRESAGGQATLVGGPHAAVKATFDRSYRVLPDDARRVLRLLGIVPVRSLAVEAVAVLAQTDTAATERAVERLVNAHMVNRDGRGRLYLHDLIRDYADDLVEADDPVREAALKRLFEWYLDRADAACRRRYPGSARLSDADRSAGSADVADAAQAAQWLDDERENLIAVAVYAGDHGHGSVAWKLADILRSHAWVEVSAADFLALGQAALNGAGAVESVPGEAVAELCISTAYLKARDYADVVRHAERAIDLSRRARWDSGRASAHHNMALACWNIGRLRTSLAHGEAALAMNRASGRSRAASVNLGVLGVVHGELGELRTEARLHEAALRLAEEIGNPGLQASHLRSLAVVSICLGSVEAAQRQLDRVVHLEEGAEDGRLSGPTAENMAEICSVFGRYDEALAHADRAIREAELCGDSSGKARGLIAVALALNGIERFEGAVAAAAQALQVVNGDLAGIRINALIERSKGRLALGEVEAAGADAELILELAGAGEYRTGEAMGLNLLAEVRLRRGAVGEARELAQRALDDHRSCGHRPGEAWALWVLGATAIEAGDAAAAQGHWREVEKIYAGMGAPVPAKFRTGTG</sequence>
<dbReference type="RefSeq" id="WP_387973614.1">
    <property type="nucleotide sequence ID" value="NZ_JBHRWO010000008.1"/>
</dbReference>
<reference evidence="8" key="1">
    <citation type="journal article" date="2019" name="Int. J. Syst. Evol. Microbiol.">
        <title>The Global Catalogue of Microorganisms (GCM) 10K type strain sequencing project: providing services to taxonomists for standard genome sequencing and annotation.</title>
        <authorList>
            <consortium name="The Broad Institute Genomics Platform"/>
            <consortium name="The Broad Institute Genome Sequencing Center for Infectious Disease"/>
            <person name="Wu L."/>
            <person name="Ma J."/>
        </authorList>
    </citation>
    <scope>NUCLEOTIDE SEQUENCE [LARGE SCALE GENOMIC DNA]</scope>
    <source>
        <strain evidence="8">CGMCC 4.7396</strain>
    </source>
</reference>
<dbReference type="PROSITE" id="PS51755">
    <property type="entry name" value="OMPR_PHOB"/>
    <property type="match status" value="1"/>
</dbReference>
<keyword evidence="2" id="KW-0805">Transcription regulation</keyword>
<dbReference type="SUPFAM" id="SSF48452">
    <property type="entry name" value="TPR-like"/>
    <property type="match status" value="4"/>
</dbReference>
<dbReference type="InterPro" id="IPR051677">
    <property type="entry name" value="AfsR-DnrI-RedD_regulator"/>
</dbReference>
<dbReference type="Pfam" id="PF03704">
    <property type="entry name" value="BTAD"/>
    <property type="match status" value="1"/>
</dbReference>
<dbReference type="CDD" id="cd15831">
    <property type="entry name" value="BTAD"/>
    <property type="match status" value="1"/>
</dbReference>
<dbReference type="InterPro" id="IPR027417">
    <property type="entry name" value="P-loop_NTPase"/>
</dbReference>
<dbReference type="SMART" id="SM00862">
    <property type="entry name" value="Trans_reg_C"/>
    <property type="match status" value="1"/>
</dbReference>
<dbReference type="InterPro" id="IPR019734">
    <property type="entry name" value="TPR_rpt"/>
</dbReference>
<dbReference type="Gene3D" id="1.25.40.10">
    <property type="entry name" value="Tetratricopeptide repeat domain"/>
    <property type="match status" value="3"/>
</dbReference>
<feature type="domain" description="OmpR/PhoB-type" evidence="6">
    <location>
        <begin position="1"/>
        <end position="97"/>
    </location>
</feature>
<evidence type="ECO:0000259" key="6">
    <source>
        <dbReference type="PROSITE" id="PS51755"/>
    </source>
</evidence>
<evidence type="ECO:0000256" key="5">
    <source>
        <dbReference type="PROSITE-ProRule" id="PRU01091"/>
    </source>
</evidence>
<dbReference type="InterPro" id="IPR001867">
    <property type="entry name" value="OmpR/PhoB-type_DNA-bd"/>
</dbReference>
<keyword evidence="8" id="KW-1185">Reference proteome</keyword>
<dbReference type="SMART" id="SM00028">
    <property type="entry name" value="TPR"/>
    <property type="match status" value="5"/>
</dbReference>
<keyword evidence="3 5" id="KW-0238">DNA-binding</keyword>
<dbReference type="EMBL" id="JBHRWO010000008">
    <property type="protein sequence ID" value="MFC3492645.1"/>
    <property type="molecule type" value="Genomic_DNA"/>
</dbReference>
<dbReference type="Proteomes" id="UP001595712">
    <property type="component" value="Unassembled WGS sequence"/>
</dbReference>
<dbReference type="InterPro" id="IPR036388">
    <property type="entry name" value="WH-like_DNA-bd_sf"/>
</dbReference>
<comment type="similarity">
    <text evidence="1">Belongs to the AfsR/DnrI/RedD regulatory family.</text>
</comment>
<organism evidence="7 8">
    <name type="scientific">Glycomyces rhizosphaerae</name>
    <dbReference type="NCBI Taxonomy" id="2054422"/>
    <lineage>
        <taxon>Bacteria</taxon>
        <taxon>Bacillati</taxon>
        <taxon>Actinomycetota</taxon>
        <taxon>Actinomycetes</taxon>
        <taxon>Glycomycetales</taxon>
        <taxon>Glycomycetaceae</taxon>
        <taxon>Glycomyces</taxon>
    </lineage>
</organism>
<dbReference type="SMART" id="SM01043">
    <property type="entry name" value="BTAD"/>
    <property type="match status" value="1"/>
</dbReference>
<protein>
    <submittedName>
        <fullName evidence="7">BTAD domain-containing putative transcriptional regulator</fullName>
    </submittedName>
</protein>
<feature type="DNA-binding region" description="OmpR/PhoB-type" evidence="5">
    <location>
        <begin position="1"/>
        <end position="97"/>
    </location>
</feature>
<dbReference type="PRINTS" id="PR00364">
    <property type="entry name" value="DISEASERSIST"/>
</dbReference>
<proteinExistence type="inferred from homology"/>
<gene>
    <name evidence="7" type="ORF">ACFO8M_09125</name>
</gene>
<dbReference type="Gene3D" id="3.40.50.300">
    <property type="entry name" value="P-loop containing nucleotide triphosphate hydrolases"/>
    <property type="match status" value="1"/>
</dbReference>
<evidence type="ECO:0000256" key="3">
    <source>
        <dbReference type="ARBA" id="ARBA00023125"/>
    </source>
</evidence>
<dbReference type="PANTHER" id="PTHR35807:SF1">
    <property type="entry name" value="TRANSCRIPTIONAL REGULATOR REDD"/>
    <property type="match status" value="1"/>
</dbReference>
<dbReference type="SUPFAM" id="SSF46894">
    <property type="entry name" value="C-terminal effector domain of the bipartite response regulators"/>
    <property type="match status" value="1"/>
</dbReference>
<keyword evidence="4" id="KW-0804">Transcription</keyword>
<comment type="caution">
    <text evidence="7">The sequence shown here is derived from an EMBL/GenBank/DDBJ whole genome shotgun (WGS) entry which is preliminary data.</text>
</comment>
<evidence type="ECO:0000256" key="2">
    <source>
        <dbReference type="ARBA" id="ARBA00023015"/>
    </source>
</evidence>
<dbReference type="InterPro" id="IPR011990">
    <property type="entry name" value="TPR-like_helical_dom_sf"/>
</dbReference>
<name>A0ABV7PZK0_9ACTN</name>
<dbReference type="PANTHER" id="PTHR35807">
    <property type="entry name" value="TRANSCRIPTIONAL REGULATOR REDD-RELATED"/>
    <property type="match status" value="1"/>
</dbReference>
<evidence type="ECO:0000256" key="4">
    <source>
        <dbReference type="ARBA" id="ARBA00023163"/>
    </source>
</evidence>
<dbReference type="InterPro" id="IPR005158">
    <property type="entry name" value="BTAD"/>
</dbReference>
<evidence type="ECO:0000313" key="7">
    <source>
        <dbReference type="EMBL" id="MFC3492645.1"/>
    </source>
</evidence>
<evidence type="ECO:0000313" key="8">
    <source>
        <dbReference type="Proteomes" id="UP001595712"/>
    </source>
</evidence>